<evidence type="ECO:0008006" key="3">
    <source>
        <dbReference type="Google" id="ProtNLM"/>
    </source>
</evidence>
<sequence>MTNGLKISSQNGVLVEDAQLYKSTVGALQYVTVTRPELAYNVNKVCQSMQRPIDEHWKIVKRILRYLRVTKDYSIHLKKVIELSLVGFSDVDWGSDPNDRRSIFRSLCLL</sequence>
<name>A0ABY9BDD9_VITVI</name>
<gene>
    <name evidence="1" type="ORF">VitviT2T_000730</name>
</gene>
<dbReference type="EMBL" id="CP126648">
    <property type="protein sequence ID" value="WJZ80853.1"/>
    <property type="molecule type" value="Genomic_DNA"/>
</dbReference>
<evidence type="ECO:0000313" key="2">
    <source>
        <dbReference type="Proteomes" id="UP001227230"/>
    </source>
</evidence>
<organism evidence="1 2">
    <name type="scientific">Vitis vinifera</name>
    <name type="common">Grape</name>
    <dbReference type="NCBI Taxonomy" id="29760"/>
    <lineage>
        <taxon>Eukaryota</taxon>
        <taxon>Viridiplantae</taxon>
        <taxon>Streptophyta</taxon>
        <taxon>Embryophyta</taxon>
        <taxon>Tracheophyta</taxon>
        <taxon>Spermatophyta</taxon>
        <taxon>Magnoliopsida</taxon>
        <taxon>eudicotyledons</taxon>
        <taxon>Gunneridae</taxon>
        <taxon>Pentapetalae</taxon>
        <taxon>rosids</taxon>
        <taxon>Vitales</taxon>
        <taxon>Vitaceae</taxon>
        <taxon>Viteae</taxon>
        <taxon>Vitis</taxon>
    </lineage>
</organism>
<accession>A0ABY9BDD9</accession>
<protein>
    <recommendedName>
        <fullName evidence="3">Retrovirus-related Pol polyprotein from transposon RE1</fullName>
    </recommendedName>
</protein>
<proteinExistence type="predicted"/>
<dbReference type="PANTHER" id="PTHR11439:SF500">
    <property type="entry name" value="RNA-DIRECTED DNA POLYMERASE"/>
    <property type="match status" value="1"/>
</dbReference>
<dbReference type="Proteomes" id="UP001227230">
    <property type="component" value="Chromosome 1"/>
</dbReference>
<keyword evidence="2" id="KW-1185">Reference proteome</keyword>
<evidence type="ECO:0000313" key="1">
    <source>
        <dbReference type="EMBL" id="WJZ80853.1"/>
    </source>
</evidence>
<reference evidence="1 2" key="1">
    <citation type="journal article" date="2023" name="Hortic Res">
        <title>The complete reference genome for grapevine (Vitis vinifera L.) genetics and breeding.</title>
        <authorList>
            <person name="Shi X."/>
            <person name="Cao S."/>
            <person name="Wang X."/>
            <person name="Huang S."/>
            <person name="Wang Y."/>
            <person name="Liu Z."/>
            <person name="Liu W."/>
            <person name="Leng X."/>
            <person name="Peng Y."/>
            <person name="Wang N."/>
            <person name="Wang Y."/>
            <person name="Ma Z."/>
            <person name="Xu X."/>
            <person name="Zhang F."/>
            <person name="Xue H."/>
            <person name="Zhong H."/>
            <person name="Wang Y."/>
            <person name="Zhang K."/>
            <person name="Velt A."/>
            <person name="Avia K."/>
            <person name="Holtgrawe D."/>
            <person name="Grimplet J."/>
            <person name="Matus J.T."/>
            <person name="Ware D."/>
            <person name="Wu X."/>
            <person name="Wang H."/>
            <person name="Liu C."/>
            <person name="Fang Y."/>
            <person name="Rustenholz C."/>
            <person name="Cheng Z."/>
            <person name="Xiao H."/>
            <person name="Zhou Y."/>
        </authorList>
    </citation>
    <scope>NUCLEOTIDE SEQUENCE [LARGE SCALE GENOMIC DNA]</scope>
    <source>
        <strain evidence="2">cv. Pinot noir / PN40024</strain>
        <tissue evidence="1">Leaf</tissue>
    </source>
</reference>
<dbReference type="PANTHER" id="PTHR11439">
    <property type="entry name" value="GAG-POL-RELATED RETROTRANSPOSON"/>
    <property type="match status" value="1"/>
</dbReference>